<organism evidence="3 4">
    <name type="scientific">Nonomuraea thailandensis</name>
    <dbReference type="NCBI Taxonomy" id="1188745"/>
    <lineage>
        <taxon>Bacteria</taxon>
        <taxon>Bacillati</taxon>
        <taxon>Actinomycetota</taxon>
        <taxon>Actinomycetes</taxon>
        <taxon>Streptosporangiales</taxon>
        <taxon>Streptosporangiaceae</taxon>
        <taxon>Nonomuraea</taxon>
    </lineage>
</organism>
<dbReference type="SUPFAM" id="SSF55811">
    <property type="entry name" value="Nudix"/>
    <property type="match status" value="1"/>
</dbReference>
<evidence type="ECO:0000313" key="4">
    <source>
        <dbReference type="Proteomes" id="UP001139648"/>
    </source>
</evidence>
<dbReference type="GO" id="GO:0047631">
    <property type="term" value="F:ADP-ribose diphosphatase activity"/>
    <property type="evidence" value="ECO:0007669"/>
    <property type="project" value="UniProtKB-EC"/>
</dbReference>
<dbReference type="EC" id="3.6.1.13" evidence="3"/>
<feature type="domain" description="Nudix hydrolase" evidence="2">
    <location>
        <begin position="44"/>
        <end position="180"/>
    </location>
</feature>
<dbReference type="Pfam" id="PF00293">
    <property type="entry name" value="NUDIX"/>
    <property type="match status" value="1"/>
</dbReference>
<reference evidence="3" key="1">
    <citation type="submission" date="2022-06" db="EMBL/GenBank/DDBJ databases">
        <title>Sequencing the genomes of 1000 actinobacteria strains.</title>
        <authorList>
            <person name="Klenk H.-P."/>
        </authorList>
    </citation>
    <scope>NUCLEOTIDE SEQUENCE</scope>
    <source>
        <strain evidence="3">DSM 46694</strain>
    </source>
</reference>
<sequence length="203" mass="22787">MHVRDTADKWEVVSSTERLRTRLLKVTTDAVRMPDGEVAERDLISHPGSVVVVALDERGRVLLLRQYRHAVRHLLWEVPAGLRDRPGEPLVDLAARELAEETGYRADTWHTLLDLFITPGASDERSRVFLARGLSAIPPEENHYVRMHEEADMPTVWMPLEEAVQRVLSGMIHNSPTVAGILAAYMASAEGFARLRPADAPEE</sequence>
<evidence type="ECO:0000259" key="2">
    <source>
        <dbReference type="PROSITE" id="PS51462"/>
    </source>
</evidence>
<dbReference type="GO" id="GO:0006753">
    <property type="term" value="P:nucleoside phosphate metabolic process"/>
    <property type="evidence" value="ECO:0007669"/>
    <property type="project" value="TreeGrafter"/>
</dbReference>
<dbReference type="CDD" id="cd24158">
    <property type="entry name" value="NUDIX_ADPRase_Rv1700"/>
    <property type="match status" value="1"/>
</dbReference>
<keyword evidence="1 3" id="KW-0378">Hydrolase</keyword>
<dbReference type="GO" id="GO:0019693">
    <property type="term" value="P:ribose phosphate metabolic process"/>
    <property type="evidence" value="ECO:0007669"/>
    <property type="project" value="TreeGrafter"/>
</dbReference>
<gene>
    <name evidence="3" type="ORF">HD597_006361</name>
</gene>
<comment type="caution">
    <text evidence="3">The sequence shown here is derived from an EMBL/GenBank/DDBJ whole genome shotgun (WGS) entry which is preliminary data.</text>
</comment>
<dbReference type="Gene3D" id="3.90.79.10">
    <property type="entry name" value="Nucleoside Triphosphate Pyrophosphohydrolase"/>
    <property type="match status" value="1"/>
</dbReference>
<dbReference type="PANTHER" id="PTHR11839:SF31">
    <property type="entry name" value="ADP-RIBOSE PYROPHOSPHATASE"/>
    <property type="match status" value="1"/>
</dbReference>
<evidence type="ECO:0000313" key="3">
    <source>
        <dbReference type="EMBL" id="MCP2359341.1"/>
    </source>
</evidence>
<name>A0A9X2GPH7_9ACTN</name>
<dbReference type="Proteomes" id="UP001139648">
    <property type="component" value="Unassembled WGS sequence"/>
</dbReference>
<dbReference type="EMBL" id="JAMZEB010000002">
    <property type="protein sequence ID" value="MCP2359341.1"/>
    <property type="molecule type" value="Genomic_DNA"/>
</dbReference>
<proteinExistence type="predicted"/>
<dbReference type="PROSITE" id="PS51462">
    <property type="entry name" value="NUDIX"/>
    <property type="match status" value="1"/>
</dbReference>
<dbReference type="GO" id="GO:0005829">
    <property type="term" value="C:cytosol"/>
    <property type="evidence" value="ECO:0007669"/>
    <property type="project" value="TreeGrafter"/>
</dbReference>
<keyword evidence="4" id="KW-1185">Reference proteome</keyword>
<dbReference type="RefSeq" id="WP_253746718.1">
    <property type="nucleotide sequence ID" value="NZ_BAABKA010000007.1"/>
</dbReference>
<accession>A0A9X2GPH7</accession>
<dbReference type="AlphaFoldDB" id="A0A9X2GPH7"/>
<dbReference type="InterPro" id="IPR015797">
    <property type="entry name" value="NUDIX_hydrolase-like_dom_sf"/>
</dbReference>
<dbReference type="InterPro" id="IPR000086">
    <property type="entry name" value="NUDIX_hydrolase_dom"/>
</dbReference>
<protein>
    <submittedName>
        <fullName evidence="3">ADP-ribose pyrophosphatase</fullName>
        <ecNumber evidence="3">3.6.1.13</ecNumber>
    </submittedName>
</protein>
<evidence type="ECO:0000256" key="1">
    <source>
        <dbReference type="ARBA" id="ARBA00022801"/>
    </source>
</evidence>
<dbReference type="PANTHER" id="PTHR11839">
    <property type="entry name" value="UDP/ADP-SUGAR PYROPHOSPHATASE"/>
    <property type="match status" value="1"/>
</dbReference>